<dbReference type="AlphaFoldDB" id="A0AAV5JSD2"/>
<name>A0AAV5JSD2_9ROSI</name>
<organism evidence="1 2">
    <name type="scientific">Rubroshorea leprosula</name>
    <dbReference type="NCBI Taxonomy" id="152421"/>
    <lineage>
        <taxon>Eukaryota</taxon>
        <taxon>Viridiplantae</taxon>
        <taxon>Streptophyta</taxon>
        <taxon>Embryophyta</taxon>
        <taxon>Tracheophyta</taxon>
        <taxon>Spermatophyta</taxon>
        <taxon>Magnoliopsida</taxon>
        <taxon>eudicotyledons</taxon>
        <taxon>Gunneridae</taxon>
        <taxon>Pentapetalae</taxon>
        <taxon>rosids</taxon>
        <taxon>malvids</taxon>
        <taxon>Malvales</taxon>
        <taxon>Dipterocarpaceae</taxon>
        <taxon>Rubroshorea</taxon>
    </lineage>
</organism>
<reference evidence="1 2" key="1">
    <citation type="journal article" date="2021" name="Commun. Biol.">
        <title>The genome of Shorea leprosula (Dipterocarpaceae) highlights the ecological relevance of drought in aseasonal tropical rainforests.</title>
        <authorList>
            <person name="Ng K.K.S."/>
            <person name="Kobayashi M.J."/>
            <person name="Fawcett J.A."/>
            <person name="Hatakeyama M."/>
            <person name="Paape T."/>
            <person name="Ng C.H."/>
            <person name="Ang C.C."/>
            <person name="Tnah L.H."/>
            <person name="Lee C.T."/>
            <person name="Nishiyama T."/>
            <person name="Sese J."/>
            <person name="O'Brien M.J."/>
            <person name="Copetti D."/>
            <person name="Mohd Noor M.I."/>
            <person name="Ong R.C."/>
            <person name="Putra M."/>
            <person name="Sireger I.Z."/>
            <person name="Indrioko S."/>
            <person name="Kosugi Y."/>
            <person name="Izuno A."/>
            <person name="Isagi Y."/>
            <person name="Lee S.L."/>
            <person name="Shimizu K.K."/>
        </authorList>
    </citation>
    <scope>NUCLEOTIDE SEQUENCE [LARGE SCALE GENOMIC DNA]</scope>
    <source>
        <strain evidence="1">214</strain>
    </source>
</reference>
<evidence type="ECO:0000313" key="2">
    <source>
        <dbReference type="Proteomes" id="UP001054252"/>
    </source>
</evidence>
<comment type="caution">
    <text evidence="1">The sequence shown here is derived from an EMBL/GenBank/DDBJ whole genome shotgun (WGS) entry which is preliminary data.</text>
</comment>
<sequence length="52" mass="5876">MSSSTRTKLQKMKLSKQLQLMKSSNTWIVGTSQDVKLVRESSTLTYITGILK</sequence>
<evidence type="ECO:0000313" key="1">
    <source>
        <dbReference type="EMBL" id="GKV13255.1"/>
    </source>
</evidence>
<gene>
    <name evidence="1" type="ORF">SLEP1_g24295</name>
</gene>
<keyword evidence="2" id="KW-1185">Reference proteome</keyword>
<proteinExistence type="predicted"/>
<accession>A0AAV5JSD2</accession>
<protein>
    <submittedName>
        <fullName evidence="1">Uncharacterized protein</fullName>
    </submittedName>
</protein>
<dbReference type="EMBL" id="BPVZ01000038">
    <property type="protein sequence ID" value="GKV13255.1"/>
    <property type="molecule type" value="Genomic_DNA"/>
</dbReference>
<dbReference type="Proteomes" id="UP001054252">
    <property type="component" value="Unassembled WGS sequence"/>
</dbReference>